<evidence type="ECO:0000256" key="3">
    <source>
        <dbReference type="ARBA" id="ARBA00016337"/>
    </source>
</evidence>
<comment type="cofactor">
    <cofactor evidence="1">
        <name>Mg(2+)</name>
        <dbReference type="ChEBI" id="CHEBI:18420"/>
    </cofactor>
</comment>
<keyword evidence="12" id="KW-1185">Reference proteome</keyword>
<dbReference type="InterPro" id="IPR024932">
    <property type="entry name" value="ApbE"/>
</dbReference>
<dbReference type="EC" id="2.7.1.180" evidence="2"/>
<evidence type="ECO:0000256" key="1">
    <source>
        <dbReference type="ARBA" id="ARBA00001946"/>
    </source>
</evidence>
<dbReference type="PROSITE" id="PS51318">
    <property type="entry name" value="TAT"/>
    <property type="match status" value="1"/>
</dbReference>
<dbReference type="Pfam" id="PF02424">
    <property type="entry name" value="ApbE"/>
    <property type="match status" value="1"/>
</dbReference>
<keyword evidence="5" id="KW-0808">Transferase</keyword>
<comment type="catalytic activity">
    <reaction evidence="10">
        <text>L-threonyl-[protein] + FAD = FMN-L-threonyl-[protein] + AMP + H(+)</text>
        <dbReference type="Rhea" id="RHEA:36847"/>
        <dbReference type="Rhea" id="RHEA-COMP:11060"/>
        <dbReference type="Rhea" id="RHEA-COMP:11061"/>
        <dbReference type="ChEBI" id="CHEBI:15378"/>
        <dbReference type="ChEBI" id="CHEBI:30013"/>
        <dbReference type="ChEBI" id="CHEBI:57692"/>
        <dbReference type="ChEBI" id="CHEBI:74257"/>
        <dbReference type="ChEBI" id="CHEBI:456215"/>
        <dbReference type="EC" id="2.7.1.180"/>
    </reaction>
</comment>
<dbReference type="AlphaFoldDB" id="A0A2V4NCS5"/>
<dbReference type="PANTHER" id="PTHR30040">
    <property type="entry name" value="THIAMINE BIOSYNTHESIS LIPOPROTEIN APBE"/>
    <property type="match status" value="1"/>
</dbReference>
<evidence type="ECO:0000256" key="8">
    <source>
        <dbReference type="ARBA" id="ARBA00022842"/>
    </source>
</evidence>
<keyword evidence="8" id="KW-0460">Magnesium</keyword>
<evidence type="ECO:0000256" key="4">
    <source>
        <dbReference type="ARBA" id="ARBA00022630"/>
    </source>
</evidence>
<sequence>MRLNRRRFLSITAAATALGTVGHTRGAPASWRGRALGAEAEVTLYGMEGGALRDIPNLLADIEKLFSLHDDTSTLARLNTAKTVHHAPEDFTDLISLCHEMHGVTSGHFDPTVQPLWLALAAGTDTHAARAAIGMHRVHRRAASVSIGDDQALTLNGIAQGYATDRVTEHLRAAGAAQVLINIGEFRSLGGPFRLGLSDPVLGLHGWRSLNGAALATSSPAVMNIGPEQSHILDPFGLSPARWSSVTVEAATAAVADALSTAMCHMTVDEIDATLARRPDVARAILVSHAGEVAQRQA</sequence>
<reference evidence="11 12" key="1">
    <citation type="submission" date="2018-05" db="EMBL/GenBank/DDBJ databases">
        <title>Oceanovita maritima gen. nov., sp. nov., a marine bacterium in the family Rhodobacteraceae isolated from surface seawater of Lundu port Xiamen, China.</title>
        <authorList>
            <person name="Hetharua B.H."/>
            <person name="Min D."/>
            <person name="Liao H."/>
            <person name="Tian Y."/>
        </authorList>
    </citation>
    <scope>NUCLEOTIDE SEQUENCE [LARGE SCALE GENOMIC DNA]</scope>
    <source>
        <strain evidence="11 12">FSX-11</strain>
    </source>
</reference>
<protein>
    <recommendedName>
        <fullName evidence="3">FAD:protein FMN transferase</fullName>
        <ecNumber evidence="2">2.7.1.180</ecNumber>
    </recommendedName>
    <alternativeName>
        <fullName evidence="9">Flavin transferase</fullName>
    </alternativeName>
</protein>
<evidence type="ECO:0000313" key="11">
    <source>
        <dbReference type="EMBL" id="PYC47560.1"/>
    </source>
</evidence>
<evidence type="ECO:0000256" key="2">
    <source>
        <dbReference type="ARBA" id="ARBA00011955"/>
    </source>
</evidence>
<keyword evidence="6" id="KW-0479">Metal-binding</keyword>
<dbReference type="InterPro" id="IPR003374">
    <property type="entry name" value="ApbE-like_sf"/>
</dbReference>
<dbReference type="RefSeq" id="WP_110795869.1">
    <property type="nucleotide sequence ID" value="NZ_KZ826484.1"/>
</dbReference>
<dbReference type="GO" id="GO:0016740">
    <property type="term" value="F:transferase activity"/>
    <property type="evidence" value="ECO:0007669"/>
    <property type="project" value="UniProtKB-KW"/>
</dbReference>
<dbReference type="EMBL" id="QFVT01000005">
    <property type="protein sequence ID" value="PYC47560.1"/>
    <property type="molecule type" value="Genomic_DNA"/>
</dbReference>
<evidence type="ECO:0000313" key="12">
    <source>
        <dbReference type="Proteomes" id="UP000248012"/>
    </source>
</evidence>
<evidence type="ECO:0000256" key="6">
    <source>
        <dbReference type="ARBA" id="ARBA00022723"/>
    </source>
</evidence>
<dbReference type="Gene3D" id="3.10.520.10">
    <property type="entry name" value="ApbE-like domains"/>
    <property type="match status" value="1"/>
</dbReference>
<proteinExistence type="predicted"/>
<evidence type="ECO:0000256" key="10">
    <source>
        <dbReference type="ARBA" id="ARBA00048540"/>
    </source>
</evidence>
<dbReference type="InterPro" id="IPR006311">
    <property type="entry name" value="TAT_signal"/>
</dbReference>
<keyword evidence="7" id="KW-0274">FAD</keyword>
<organism evidence="11 12">
    <name type="scientific">Litorivita pollutaquae</name>
    <dbReference type="NCBI Taxonomy" id="2200892"/>
    <lineage>
        <taxon>Bacteria</taxon>
        <taxon>Pseudomonadati</taxon>
        <taxon>Pseudomonadota</taxon>
        <taxon>Alphaproteobacteria</taxon>
        <taxon>Rhodobacterales</taxon>
        <taxon>Paracoccaceae</taxon>
        <taxon>Litorivita</taxon>
    </lineage>
</organism>
<comment type="caution">
    <text evidence="11">The sequence shown here is derived from an EMBL/GenBank/DDBJ whole genome shotgun (WGS) entry which is preliminary data.</text>
</comment>
<dbReference type="Proteomes" id="UP000248012">
    <property type="component" value="Unassembled WGS sequence"/>
</dbReference>
<dbReference type="OrthoDB" id="9778595at2"/>
<dbReference type="GO" id="GO:0046872">
    <property type="term" value="F:metal ion binding"/>
    <property type="evidence" value="ECO:0007669"/>
    <property type="project" value="UniProtKB-KW"/>
</dbReference>
<evidence type="ECO:0000256" key="9">
    <source>
        <dbReference type="ARBA" id="ARBA00031306"/>
    </source>
</evidence>
<evidence type="ECO:0000256" key="5">
    <source>
        <dbReference type="ARBA" id="ARBA00022679"/>
    </source>
</evidence>
<dbReference type="PANTHER" id="PTHR30040:SF2">
    <property type="entry name" value="FAD:PROTEIN FMN TRANSFERASE"/>
    <property type="match status" value="1"/>
</dbReference>
<accession>A0A2V4NCS5</accession>
<dbReference type="SUPFAM" id="SSF143631">
    <property type="entry name" value="ApbE-like"/>
    <property type="match status" value="1"/>
</dbReference>
<gene>
    <name evidence="11" type="ORF">DI396_08915</name>
</gene>
<name>A0A2V4NCS5_9RHOB</name>
<evidence type="ECO:0000256" key="7">
    <source>
        <dbReference type="ARBA" id="ARBA00022827"/>
    </source>
</evidence>
<keyword evidence="4" id="KW-0285">Flavoprotein</keyword>